<sequence length="182" mass="21211">FERFPNNSIFDLLTYVARIVDIEQTNNDDQSNILSLRLSSNELPPMNCSCNHNEILKQNFINLIQSQFTPISTPSHSYYFYDYENIQTKKFTLDAEMMAKMQKDAQKKKTILVDFYTRIDDGRIDMAEFYEKVKNSSKFFDQDFVLLPMTSTSTSNPMIITQSMDVDDVIDDETIEENDGDE</sequence>
<accession>A0A1Y3B2S9</accession>
<reference evidence="1 2" key="1">
    <citation type="submission" date="2017-03" db="EMBL/GenBank/DDBJ databases">
        <title>Genome Survey of Euroglyphus maynei.</title>
        <authorList>
            <person name="Arlian L.G."/>
            <person name="Morgan M.S."/>
            <person name="Rider S.D."/>
        </authorList>
    </citation>
    <scope>NUCLEOTIDE SEQUENCE [LARGE SCALE GENOMIC DNA]</scope>
    <source>
        <strain evidence="1">Arlian Lab</strain>
        <tissue evidence="1">Whole body</tissue>
    </source>
</reference>
<evidence type="ECO:0000313" key="2">
    <source>
        <dbReference type="Proteomes" id="UP000194236"/>
    </source>
</evidence>
<gene>
    <name evidence="1" type="ORF">BLA29_012372</name>
</gene>
<dbReference type="AlphaFoldDB" id="A0A1Y3B2S9"/>
<keyword evidence="2" id="KW-1185">Reference proteome</keyword>
<dbReference type="Proteomes" id="UP000194236">
    <property type="component" value="Unassembled WGS sequence"/>
</dbReference>
<dbReference type="EMBL" id="MUJZ01043458">
    <property type="protein sequence ID" value="OTF75140.1"/>
    <property type="molecule type" value="Genomic_DNA"/>
</dbReference>
<proteinExistence type="predicted"/>
<organism evidence="1 2">
    <name type="scientific">Euroglyphus maynei</name>
    <name type="common">Mayne's house dust mite</name>
    <dbReference type="NCBI Taxonomy" id="6958"/>
    <lineage>
        <taxon>Eukaryota</taxon>
        <taxon>Metazoa</taxon>
        <taxon>Ecdysozoa</taxon>
        <taxon>Arthropoda</taxon>
        <taxon>Chelicerata</taxon>
        <taxon>Arachnida</taxon>
        <taxon>Acari</taxon>
        <taxon>Acariformes</taxon>
        <taxon>Sarcoptiformes</taxon>
        <taxon>Astigmata</taxon>
        <taxon>Psoroptidia</taxon>
        <taxon>Analgoidea</taxon>
        <taxon>Pyroglyphidae</taxon>
        <taxon>Pyroglyphinae</taxon>
        <taxon>Euroglyphus</taxon>
    </lineage>
</organism>
<name>A0A1Y3B2S9_EURMA</name>
<comment type="caution">
    <text evidence="1">The sequence shown here is derived from an EMBL/GenBank/DDBJ whole genome shotgun (WGS) entry which is preliminary data.</text>
</comment>
<feature type="non-terminal residue" evidence="1">
    <location>
        <position position="1"/>
    </location>
</feature>
<evidence type="ECO:0000313" key="1">
    <source>
        <dbReference type="EMBL" id="OTF75140.1"/>
    </source>
</evidence>
<protein>
    <submittedName>
        <fullName evidence="1">Uncharacterized protein</fullName>
    </submittedName>
</protein>
<feature type="non-terminal residue" evidence="1">
    <location>
        <position position="182"/>
    </location>
</feature>